<sequence length="346" mass="40478">MAATGLMHLYGNEAVFLLISEIRKYREIYSVPTDGTRPISILPSDGRQAWNAVMTVMRNRFGSQLTEELAWRSWRGLRWRYLMGLRFPEKAQTKWKGKLDFLDEFHKKTKSLAHFKDPKERPLAFIYGPEIIHVLLREVAKHPRFHSLSFAKNHLTMDSFSEFDKREWDQIMDVVHNQFTDAPPYKAWRSYRNLRIFYGTTQCPQRWIEALSFLDQQTSPVHMHFEEPHQKLTTLPGCVSLPNQKEDETDDYVEILNDSSPIATSSTLLPNREMTPLFKKRAPQTYSSFEPKPSEQPRPASLSDSSFKQMLWDTYKKTMTADSSQESENAMRRTVLQIIGRIHDDV</sequence>
<evidence type="ECO:0000313" key="3">
    <source>
        <dbReference type="Proteomes" id="UP001175271"/>
    </source>
</evidence>
<proteinExistence type="predicted"/>
<evidence type="ECO:0000313" key="2">
    <source>
        <dbReference type="EMBL" id="KAK0390404.1"/>
    </source>
</evidence>
<name>A0AA39GNU9_9BILA</name>
<comment type="caution">
    <text evidence="2">The sequence shown here is derived from an EMBL/GenBank/DDBJ whole genome shotgun (WGS) entry which is preliminary data.</text>
</comment>
<dbReference type="Proteomes" id="UP001175271">
    <property type="component" value="Unassembled WGS sequence"/>
</dbReference>
<evidence type="ECO:0000256" key="1">
    <source>
        <dbReference type="SAM" id="MobiDB-lite"/>
    </source>
</evidence>
<accession>A0AA39GNU9</accession>
<keyword evidence="3" id="KW-1185">Reference proteome</keyword>
<dbReference type="AlphaFoldDB" id="A0AA39GNU9"/>
<organism evidence="2 3">
    <name type="scientific">Steinernema hermaphroditum</name>
    <dbReference type="NCBI Taxonomy" id="289476"/>
    <lineage>
        <taxon>Eukaryota</taxon>
        <taxon>Metazoa</taxon>
        <taxon>Ecdysozoa</taxon>
        <taxon>Nematoda</taxon>
        <taxon>Chromadorea</taxon>
        <taxon>Rhabditida</taxon>
        <taxon>Tylenchina</taxon>
        <taxon>Panagrolaimomorpha</taxon>
        <taxon>Strongyloidoidea</taxon>
        <taxon>Steinernematidae</taxon>
        <taxon>Steinernema</taxon>
    </lineage>
</organism>
<dbReference type="EMBL" id="JAUCMV010000006">
    <property type="protein sequence ID" value="KAK0390404.1"/>
    <property type="molecule type" value="Genomic_DNA"/>
</dbReference>
<reference evidence="2" key="1">
    <citation type="submission" date="2023-06" db="EMBL/GenBank/DDBJ databases">
        <title>Genomic analysis of the entomopathogenic nematode Steinernema hermaphroditum.</title>
        <authorList>
            <person name="Schwarz E.M."/>
            <person name="Heppert J.K."/>
            <person name="Baniya A."/>
            <person name="Schwartz H.T."/>
            <person name="Tan C.-H."/>
            <person name="Antoshechkin I."/>
            <person name="Sternberg P.W."/>
            <person name="Goodrich-Blair H."/>
            <person name="Dillman A.R."/>
        </authorList>
    </citation>
    <scope>NUCLEOTIDE SEQUENCE</scope>
    <source>
        <strain evidence="2">PS9179</strain>
        <tissue evidence="2">Whole animal</tissue>
    </source>
</reference>
<gene>
    <name evidence="2" type="ORF">QR680_019337</name>
</gene>
<feature type="region of interest" description="Disordered" evidence="1">
    <location>
        <begin position="284"/>
        <end position="305"/>
    </location>
</feature>
<protein>
    <submittedName>
        <fullName evidence="2">Uncharacterized protein</fullName>
    </submittedName>
</protein>